<dbReference type="AlphaFoldDB" id="A0A841GRN0"/>
<proteinExistence type="predicted"/>
<sequence length="82" mass="8750">MKKLKLNLENLRVDSFETARDATGMTGTVRANGETYPCTQPITCVRVEPTGGACQSMQNCGGSVFTVCACSVTSCTTDLIEH</sequence>
<accession>A0A841GRN0</accession>
<gene>
    <name evidence="1" type="ORF">HNQ61_001427</name>
</gene>
<dbReference type="NCBIfam" id="NF038180">
    <property type="entry name" value="leader_pinensin"/>
    <property type="match status" value="1"/>
</dbReference>
<organism evidence="1 2">
    <name type="scientific">Longimicrobium terrae</name>
    <dbReference type="NCBI Taxonomy" id="1639882"/>
    <lineage>
        <taxon>Bacteria</taxon>
        <taxon>Pseudomonadati</taxon>
        <taxon>Gemmatimonadota</taxon>
        <taxon>Longimicrobiia</taxon>
        <taxon>Longimicrobiales</taxon>
        <taxon>Longimicrobiaceae</taxon>
        <taxon>Longimicrobium</taxon>
    </lineage>
</organism>
<evidence type="ECO:0000313" key="2">
    <source>
        <dbReference type="Proteomes" id="UP000582837"/>
    </source>
</evidence>
<evidence type="ECO:0000313" key="1">
    <source>
        <dbReference type="EMBL" id="MBB6069810.1"/>
    </source>
</evidence>
<keyword evidence="2" id="KW-1185">Reference proteome</keyword>
<dbReference type="RefSeq" id="WP_170036058.1">
    <property type="nucleotide sequence ID" value="NZ_JABDTL010000002.1"/>
</dbReference>
<name>A0A841GRN0_9BACT</name>
<dbReference type="Proteomes" id="UP000582837">
    <property type="component" value="Unassembled WGS sequence"/>
</dbReference>
<dbReference type="InterPro" id="IPR059231">
    <property type="entry name" value="Leader_pinensin"/>
</dbReference>
<protein>
    <submittedName>
        <fullName evidence="1">Uncharacterized protein</fullName>
    </submittedName>
</protein>
<reference evidence="1 2" key="1">
    <citation type="submission" date="2020-08" db="EMBL/GenBank/DDBJ databases">
        <title>Genomic Encyclopedia of Type Strains, Phase IV (KMG-IV): sequencing the most valuable type-strain genomes for metagenomic binning, comparative biology and taxonomic classification.</title>
        <authorList>
            <person name="Goeker M."/>
        </authorList>
    </citation>
    <scope>NUCLEOTIDE SEQUENCE [LARGE SCALE GENOMIC DNA]</scope>
    <source>
        <strain evidence="1 2">DSM 29007</strain>
    </source>
</reference>
<dbReference type="EMBL" id="JACHIA010000003">
    <property type="protein sequence ID" value="MBB6069810.1"/>
    <property type="molecule type" value="Genomic_DNA"/>
</dbReference>
<comment type="caution">
    <text evidence="1">The sequence shown here is derived from an EMBL/GenBank/DDBJ whole genome shotgun (WGS) entry which is preliminary data.</text>
</comment>